<evidence type="ECO:0000259" key="2">
    <source>
        <dbReference type="Pfam" id="PF01872"/>
    </source>
</evidence>
<dbReference type="GO" id="GO:0008703">
    <property type="term" value="F:5-amino-6-(5-phosphoribosylamino)uracil reductase activity"/>
    <property type="evidence" value="ECO:0007669"/>
    <property type="project" value="InterPro"/>
</dbReference>
<dbReference type="AlphaFoldDB" id="A0A426SKW0"/>
<dbReference type="EMBL" id="QOCI01000006">
    <property type="protein sequence ID" value="RRR18846.1"/>
    <property type="molecule type" value="Genomic_DNA"/>
</dbReference>
<feature type="domain" description="Bacterial bifunctional deaminase-reductase C-terminal" evidence="2">
    <location>
        <begin position="22"/>
        <end position="127"/>
    </location>
</feature>
<comment type="caution">
    <text evidence="3">The sequence shown here is derived from an EMBL/GenBank/DDBJ whole genome shotgun (WGS) entry which is preliminary data.</text>
</comment>
<evidence type="ECO:0000256" key="1">
    <source>
        <dbReference type="SAM" id="MobiDB-lite"/>
    </source>
</evidence>
<organism evidence="3 4">
    <name type="scientific">Brachybacterium paraconglomeratum</name>
    <dbReference type="NCBI Taxonomy" id="173362"/>
    <lineage>
        <taxon>Bacteria</taxon>
        <taxon>Bacillati</taxon>
        <taxon>Actinomycetota</taxon>
        <taxon>Actinomycetes</taxon>
        <taxon>Micrococcales</taxon>
        <taxon>Dermabacteraceae</taxon>
        <taxon>Brachybacterium</taxon>
    </lineage>
</organism>
<dbReference type="InterPro" id="IPR024072">
    <property type="entry name" value="DHFR-like_dom_sf"/>
</dbReference>
<dbReference type="RefSeq" id="WP_126986578.1">
    <property type="nucleotide sequence ID" value="NZ_ML133854.1"/>
</dbReference>
<gene>
    <name evidence="3" type="ORF">DS079_08640</name>
</gene>
<reference evidence="3 4" key="1">
    <citation type="submission" date="2018-07" db="EMBL/GenBank/DDBJ databases">
        <title>Brachybacteriurn paraconglorneratum KCTC 9916.</title>
        <authorList>
            <person name="Li Y."/>
        </authorList>
    </citation>
    <scope>NUCLEOTIDE SEQUENCE [LARGE SCALE GENOMIC DNA]</scope>
    <source>
        <strain evidence="3 4">KCTC 9916</strain>
    </source>
</reference>
<evidence type="ECO:0000313" key="4">
    <source>
        <dbReference type="Proteomes" id="UP000274327"/>
    </source>
</evidence>
<keyword evidence="4" id="KW-1185">Reference proteome</keyword>
<accession>A0A426SKW0</accession>
<dbReference type="Proteomes" id="UP000274327">
    <property type="component" value="Unassembled WGS sequence"/>
</dbReference>
<sequence length="152" mass="16490">MSGLAAQAEELDVSEDEKETFAQRGRAPEAVFSSTLSEPLDWQNTTLVSTDAAEAVRAMKAEATRPLVLSGSLSLGHALMRAELVDRFRVVLFPVITGRTGLERIGEQFEDFSLELLAARTFEGGLQLLEYAPTHLERPPGTAWDRGAADGS</sequence>
<evidence type="ECO:0000313" key="3">
    <source>
        <dbReference type="EMBL" id="RRR18846.1"/>
    </source>
</evidence>
<feature type="compositionally biased region" description="Acidic residues" evidence="1">
    <location>
        <begin position="9"/>
        <end position="18"/>
    </location>
</feature>
<dbReference type="InterPro" id="IPR002734">
    <property type="entry name" value="RibDG_C"/>
</dbReference>
<feature type="region of interest" description="Disordered" evidence="1">
    <location>
        <begin position="1"/>
        <end position="30"/>
    </location>
</feature>
<dbReference type="SUPFAM" id="SSF53597">
    <property type="entry name" value="Dihydrofolate reductase-like"/>
    <property type="match status" value="1"/>
</dbReference>
<dbReference type="Pfam" id="PF01872">
    <property type="entry name" value="RibD_C"/>
    <property type="match status" value="1"/>
</dbReference>
<protein>
    <submittedName>
        <fullName evidence="3">Deaminase</fullName>
    </submittedName>
</protein>
<name>A0A426SKW0_9MICO</name>
<proteinExistence type="predicted"/>
<dbReference type="GeneID" id="78121088"/>
<dbReference type="GO" id="GO:0009231">
    <property type="term" value="P:riboflavin biosynthetic process"/>
    <property type="evidence" value="ECO:0007669"/>
    <property type="project" value="InterPro"/>
</dbReference>
<dbReference type="Gene3D" id="3.40.430.10">
    <property type="entry name" value="Dihydrofolate Reductase, subunit A"/>
    <property type="match status" value="1"/>
</dbReference>